<dbReference type="InterPro" id="IPR035965">
    <property type="entry name" value="PAS-like_dom_sf"/>
</dbReference>
<gene>
    <name evidence="9" type="ORF">C725_2495</name>
</gene>
<dbReference type="InterPro" id="IPR000014">
    <property type="entry name" value="PAS"/>
</dbReference>
<evidence type="ECO:0000259" key="8">
    <source>
        <dbReference type="PROSITE" id="PS50112"/>
    </source>
</evidence>
<accession>M2T6Q5</accession>
<evidence type="ECO:0000256" key="5">
    <source>
        <dbReference type="ARBA" id="ARBA00022741"/>
    </source>
</evidence>
<dbReference type="InterPro" id="IPR013656">
    <property type="entry name" value="PAS_4"/>
</dbReference>
<evidence type="ECO:0000256" key="6">
    <source>
        <dbReference type="ARBA" id="ARBA00022777"/>
    </source>
</evidence>
<comment type="caution">
    <text evidence="9">The sequence shown here is derived from an EMBL/GenBank/DDBJ whole genome shotgun (WGS) entry which is preliminary data.</text>
</comment>
<dbReference type="Pfam" id="PF07536">
    <property type="entry name" value="HWE_HK"/>
    <property type="match status" value="1"/>
</dbReference>
<dbReference type="AlphaFoldDB" id="M2T6Q5"/>
<dbReference type="OrthoDB" id="9760752at2"/>
<keyword evidence="4" id="KW-0808">Transferase</keyword>
<dbReference type="Gene3D" id="3.30.450.20">
    <property type="entry name" value="PAS domain"/>
    <property type="match status" value="1"/>
</dbReference>
<dbReference type="GO" id="GO:0004673">
    <property type="term" value="F:protein histidine kinase activity"/>
    <property type="evidence" value="ECO:0007669"/>
    <property type="project" value="UniProtKB-EC"/>
</dbReference>
<dbReference type="InterPro" id="IPR036890">
    <property type="entry name" value="HATPase_C_sf"/>
</dbReference>
<dbReference type="PROSITE" id="PS50112">
    <property type="entry name" value="PAS"/>
    <property type="match status" value="1"/>
</dbReference>
<name>M2T6Q5_9SPHN</name>
<evidence type="ECO:0000256" key="4">
    <source>
        <dbReference type="ARBA" id="ARBA00022679"/>
    </source>
</evidence>
<feature type="domain" description="PAS" evidence="8">
    <location>
        <begin position="2"/>
        <end position="74"/>
    </location>
</feature>
<evidence type="ECO:0000313" key="9">
    <source>
        <dbReference type="EMBL" id="EMD82209.1"/>
    </source>
</evidence>
<dbReference type="EC" id="2.7.13.3" evidence="2"/>
<keyword evidence="7" id="KW-0067">ATP-binding</keyword>
<dbReference type="GO" id="GO:0005524">
    <property type="term" value="F:ATP binding"/>
    <property type="evidence" value="ECO:0007669"/>
    <property type="project" value="UniProtKB-KW"/>
</dbReference>
<evidence type="ECO:0000256" key="2">
    <source>
        <dbReference type="ARBA" id="ARBA00012438"/>
    </source>
</evidence>
<dbReference type="SMART" id="SM00091">
    <property type="entry name" value="PAS"/>
    <property type="match status" value="1"/>
</dbReference>
<keyword evidence="10" id="KW-1185">Reference proteome</keyword>
<dbReference type="SMART" id="SM00911">
    <property type="entry name" value="HWE_HK"/>
    <property type="match status" value="1"/>
</dbReference>
<dbReference type="Gene3D" id="3.30.565.10">
    <property type="entry name" value="Histidine kinase-like ATPase, C-terminal domain"/>
    <property type="match status" value="1"/>
</dbReference>
<dbReference type="PANTHER" id="PTHR41523:SF7">
    <property type="entry name" value="HISTIDINE KINASE"/>
    <property type="match status" value="1"/>
</dbReference>
<dbReference type="Proteomes" id="UP000011717">
    <property type="component" value="Unassembled WGS sequence"/>
</dbReference>
<dbReference type="SUPFAM" id="SSF55785">
    <property type="entry name" value="PYP-like sensor domain (PAS domain)"/>
    <property type="match status" value="1"/>
</dbReference>
<dbReference type="EMBL" id="AMRV01000009">
    <property type="protein sequence ID" value="EMD82209.1"/>
    <property type="molecule type" value="Genomic_DNA"/>
</dbReference>
<keyword evidence="6 9" id="KW-0418">Kinase</keyword>
<dbReference type="CDD" id="cd00130">
    <property type="entry name" value="PAS"/>
    <property type="match status" value="1"/>
</dbReference>
<keyword evidence="3" id="KW-0597">Phosphoprotein</keyword>
<comment type="catalytic activity">
    <reaction evidence="1">
        <text>ATP + protein L-histidine = ADP + protein N-phospho-L-histidine.</text>
        <dbReference type="EC" id="2.7.13.3"/>
    </reaction>
</comment>
<dbReference type="PANTHER" id="PTHR41523">
    <property type="entry name" value="TWO-COMPONENT SYSTEM SENSOR PROTEIN"/>
    <property type="match status" value="1"/>
</dbReference>
<proteinExistence type="predicted"/>
<evidence type="ECO:0000256" key="1">
    <source>
        <dbReference type="ARBA" id="ARBA00000085"/>
    </source>
</evidence>
<evidence type="ECO:0000256" key="3">
    <source>
        <dbReference type="ARBA" id="ARBA00022553"/>
    </source>
</evidence>
<dbReference type="NCBIfam" id="TIGR00229">
    <property type="entry name" value="sensory_box"/>
    <property type="match status" value="1"/>
</dbReference>
<dbReference type="Pfam" id="PF08448">
    <property type="entry name" value="PAS_4"/>
    <property type="match status" value="1"/>
</dbReference>
<evidence type="ECO:0000256" key="7">
    <source>
        <dbReference type="ARBA" id="ARBA00022840"/>
    </source>
</evidence>
<evidence type="ECO:0000313" key="10">
    <source>
        <dbReference type="Proteomes" id="UP000011717"/>
    </source>
</evidence>
<protein>
    <recommendedName>
        <fullName evidence="2">histidine kinase</fullName>
        <ecNumber evidence="2">2.7.13.3</ecNumber>
    </recommendedName>
</protein>
<keyword evidence="5" id="KW-0547">Nucleotide-binding</keyword>
<reference evidence="9 10" key="1">
    <citation type="journal article" date="2013" name="Genome Announc.">
        <title>Draft Genome Sequence of Strain JLT2015T, Belonging to the Family Sphingomonadaceae of the Alphaproteobacteria.</title>
        <authorList>
            <person name="Tang K."/>
            <person name="Liu K."/>
            <person name="Li S."/>
            <person name="Jiao N."/>
        </authorList>
    </citation>
    <scope>NUCLEOTIDE SEQUENCE [LARGE SCALE GENOMIC DNA]</scope>
    <source>
        <strain evidence="9 10">JLT2015</strain>
    </source>
</reference>
<dbReference type="RefSeq" id="WP_008603384.1">
    <property type="nucleotide sequence ID" value="NZ_AMRV01000009.1"/>
</dbReference>
<organism evidence="9 10">
    <name type="scientific">Pacificimonas flava</name>
    <dbReference type="NCBI Taxonomy" id="1234595"/>
    <lineage>
        <taxon>Bacteria</taxon>
        <taxon>Pseudomonadati</taxon>
        <taxon>Pseudomonadota</taxon>
        <taxon>Alphaproteobacteria</taxon>
        <taxon>Sphingomonadales</taxon>
        <taxon>Sphingosinicellaceae</taxon>
        <taxon>Pacificimonas</taxon>
    </lineage>
</organism>
<sequence length="327" mass="36226">MDRVDYRRLFDSLPAPYMLVDCNLNIIGANAVYLATVRRTSEDIVGKNVFEAFPGDPERVDVFRNSVKEAMTGKPTNLVKELFSIPDADSLGGMRDVWWTCYHVPLYGKNGDIVGVAQSALDVTAEVRAERRSNRLSRELHHRVRNQLASITAIAHRTARAAGSLDEFKGSFQARLESLGRTQQLLADGDGRGALLGDLVRNELSPFLLEPELDRQIRGPEVRLIASQLQPLGMALHELASNAAKYGALRGEVGTLSVSWERDGPQVTLRWEEKDVPDVSMDERVRGFGTDIVEKLLPAELGGSVRREFLSDGLLCTITFAIPHYVA</sequence>
<dbReference type="InterPro" id="IPR011102">
    <property type="entry name" value="Sig_transdc_His_kinase_HWE"/>
</dbReference>